<reference evidence="1 2" key="1">
    <citation type="submission" date="2024-01" db="EMBL/GenBank/DDBJ databases">
        <title>The genomes of 5 underutilized Papilionoideae crops provide insights into root nodulation and disease resistanc.</title>
        <authorList>
            <person name="Jiang F."/>
        </authorList>
    </citation>
    <scope>NUCLEOTIDE SEQUENCE [LARGE SCALE GENOMIC DNA]</scope>
    <source>
        <strain evidence="1">JINMINGXINNONG_FW02</strain>
        <tissue evidence="1">Leaves</tissue>
    </source>
</reference>
<dbReference type="EMBL" id="JAYMYR010000004">
    <property type="protein sequence ID" value="KAK7366594.1"/>
    <property type="molecule type" value="Genomic_DNA"/>
</dbReference>
<protein>
    <submittedName>
        <fullName evidence="1">Uncharacterized protein</fullName>
    </submittedName>
</protein>
<evidence type="ECO:0000313" key="2">
    <source>
        <dbReference type="Proteomes" id="UP001374584"/>
    </source>
</evidence>
<name>A0AAN9NA21_PHACN</name>
<dbReference type="Proteomes" id="UP001374584">
    <property type="component" value="Unassembled WGS sequence"/>
</dbReference>
<dbReference type="AlphaFoldDB" id="A0AAN9NA21"/>
<keyword evidence="2" id="KW-1185">Reference proteome</keyword>
<accession>A0AAN9NA21</accession>
<organism evidence="1 2">
    <name type="scientific">Phaseolus coccineus</name>
    <name type="common">Scarlet runner bean</name>
    <name type="synonym">Phaseolus multiflorus</name>
    <dbReference type="NCBI Taxonomy" id="3886"/>
    <lineage>
        <taxon>Eukaryota</taxon>
        <taxon>Viridiplantae</taxon>
        <taxon>Streptophyta</taxon>
        <taxon>Embryophyta</taxon>
        <taxon>Tracheophyta</taxon>
        <taxon>Spermatophyta</taxon>
        <taxon>Magnoliopsida</taxon>
        <taxon>eudicotyledons</taxon>
        <taxon>Gunneridae</taxon>
        <taxon>Pentapetalae</taxon>
        <taxon>rosids</taxon>
        <taxon>fabids</taxon>
        <taxon>Fabales</taxon>
        <taxon>Fabaceae</taxon>
        <taxon>Papilionoideae</taxon>
        <taxon>50 kb inversion clade</taxon>
        <taxon>NPAAA clade</taxon>
        <taxon>indigoferoid/millettioid clade</taxon>
        <taxon>Phaseoleae</taxon>
        <taxon>Phaseolus</taxon>
    </lineage>
</organism>
<evidence type="ECO:0000313" key="1">
    <source>
        <dbReference type="EMBL" id="KAK7366594.1"/>
    </source>
</evidence>
<gene>
    <name evidence="1" type="ORF">VNO80_08589</name>
</gene>
<proteinExistence type="predicted"/>
<comment type="caution">
    <text evidence="1">The sequence shown here is derived from an EMBL/GenBank/DDBJ whole genome shotgun (WGS) entry which is preliminary data.</text>
</comment>
<sequence>MLYFFTYKPFINYALNSIHSHLLQSLSFPEKKGKVGRVTDRSLPLKKLQIPLALTDLRKLRVTFVLSLPSTSGYALTLLLLPLKEEQRNKEENQNEKGKERESIA</sequence>